<feature type="chain" id="PRO_5015967604" description="Lipoprotein" evidence="1">
    <location>
        <begin position="26"/>
        <end position="128"/>
    </location>
</feature>
<evidence type="ECO:0008006" key="4">
    <source>
        <dbReference type="Google" id="ProtNLM"/>
    </source>
</evidence>
<proteinExistence type="predicted"/>
<evidence type="ECO:0000256" key="1">
    <source>
        <dbReference type="SAM" id="SignalP"/>
    </source>
</evidence>
<organism evidence="2 3">
    <name type="scientific">Micavibrio aeruginosavorus</name>
    <dbReference type="NCBI Taxonomy" id="349221"/>
    <lineage>
        <taxon>Bacteria</taxon>
        <taxon>Pseudomonadati</taxon>
        <taxon>Bdellovibrionota</taxon>
        <taxon>Bdellovibrionia</taxon>
        <taxon>Bdellovibrionales</taxon>
        <taxon>Pseudobdellovibrionaceae</taxon>
        <taxon>Micavibrio</taxon>
    </lineage>
</organism>
<dbReference type="PROSITE" id="PS51257">
    <property type="entry name" value="PROKAR_LIPOPROTEIN"/>
    <property type="match status" value="1"/>
</dbReference>
<reference evidence="2 3" key="1">
    <citation type="submission" date="2017-08" db="EMBL/GenBank/DDBJ databases">
        <title>Infants hospitalized years apart are colonized by the same room-sourced microbial strains.</title>
        <authorList>
            <person name="Brooks B."/>
            <person name="Olm M.R."/>
            <person name="Firek B.A."/>
            <person name="Baker R."/>
            <person name="Thomas B.C."/>
            <person name="Morowitz M.J."/>
            <person name="Banfield J.F."/>
        </authorList>
    </citation>
    <scope>NUCLEOTIDE SEQUENCE [LARGE SCALE GENOMIC DNA]</scope>
    <source>
        <strain evidence="2">S2_005_002_R2_29</strain>
    </source>
</reference>
<accession>A0A2W5MWW6</accession>
<sequence length="128" mass="15275">MMKRKFTRFLPVFCTFFALFGVVSCASPARNLIDAQIHDLSDDQLCVYHNNYRSEPRVEAEIAARGVNCDRFYRKCLSQGNQPGTQAMQFCIDTLRENERLRYEQDRWDDFGIWGYRDYDRLRSARRR</sequence>
<dbReference type="AlphaFoldDB" id="A0A2W5MWW6"/>
<dbReference type="Proteomes" id="UP000249417">
    <property type="component" value="Unassembled WGS sequence"/>
</dbReference>
<comment type="caution">
    <text evidence="2">The sequence shown here is derived from an EMBL/GenBank/DDBJ whole genome shotgun (WGS) entry which is preliminary data.</text>
</comment>
<evidence type="ECO:0000313" key="3">
    <source>
        <dbReference type="Proteomes" id="UP000249417"/>
    </source>
</evidence>
<evidence type="ECO:0000313" key="2">
    <source>
        <dbReference type="EMBL" id="PZQ45686.1"/>
    </source>
</evidence>
<dbReference type="EMBL" id="QFQB01000041">
    <property type="protein sequence ID" value="PZQ45686.1"/>
    <property type="molecule type" value="Genomic_DNA"/>
</dbReference>
<name>A0A2W5MWW6_9BACT</name>
<protein>
    <recommendedName>
        <fullName evidence="4">Lipoprotein</fullName>
    </recommendedName>
</protein>
<keyword evidence="1" id="KW-0732">Signal</keyword>
<feature type="signal peptide" evidence="1">
    <location>
        <begin position="1"/>
        <end position="25"/>
    </location>
</feature>
<gene>
    <name evidence="2" type="ORF">DI551_06665</name>
</gene>